<feature type="region of interest" description="Disordered" evidence="1">
    <location>
        <begin position="21"/>
        <end position="99"/>
    </location>
</feature>
<protein>
    <submittedName>
        <fullName evidence="2">PemK-like, MazF-like toxin of type II toxin-antitoxin system</fullName>
    </submittedName>
</protein>
<dbReference type="InterPro" id="IPR003477">
    <property type="entry name" value="PemK-like"/>
</dbReference>
<dbReference type="GO" id="GO:0003677">
    <property type="term" value="F:DNA binding"/>
    <property type="evidence" value="ECO:0007669"/>
    <property type="project" value="InterPro"/>
</dbReference>
<dbReference type="SUPFAM" id="SSF50118">
    <property type="entry name" value="Cell growth inhibitor/plasmid maintenance toxic component"/>
    <property type="match status" value="1"/>
</dbReference>
<keyword evidence="3" id="KW-1185">Reference proteome</keyword>
<feature type="compositionally biased region" description="Pro residues" evidence="1">
    <location>
        <begin position="59"/>
        <end position="75"/>
    </location>
</feature>
<dbReference type="Pfam" id="PF02452">
    <property type="entry name" value="PemK_toxin"/>
    <property type="match status" value="1"/>
</dbReference>
<accession>A0A1N6TR10</accession>
<dbReference type="AlphaFoldDB" id="A0A1N6TR10"/>
<reference evidence="3" key="1">
    <citation type="submission" date="2017-01" db="EMBL/GenBank/DDBJ databases">
        <authorList>
            <person name="Varghese N."/>
            <person name="Submissions S."/>
        </authorList>
    </citation>
    <scope>NUCLEOTIDE SEQUENCE [LARGE SCALE GENOMIC DNA]</scope>
    <source>
        <strain evidence="3">3bp</strain>
    </source>
</reference>
<dbReference type="RefSeq" id="WP_076405567.1">
    <property type="nucleotide sequence ID" value="NZ_FTMI01000005.1"/>
</dbReference>
<evidence type="ECO:0000313" key="2">
    <source>
        <dbReference type="EMBL" id="SIQ55860.1"/>
    </source>
</evidence>
<evidence type="ECO:0000256" key="1">
    <source>
        <dbReference type="SAM" id="MobiDB-lite"/>
    </source>
</evidence>
<evidence type="ECO:0000313" key="3">
    <source>
        <dbReference type="Proteomes" id="UP000186235"/>
    </source>
</evidence>
<dbReference type="EMBL" id="FTMI01000005">
    <property type="protein sequence ID" value="SIQ55860.1"/>
    <property type="molecule type" value="Genomic_DNA"/>
</dbReference>
<sequence length="229" mass="24286">MARNRWLGLLTDAARAVVSGLTRSQGAGQGGARQGTAATRAPGRERTPSGRGSADRTPSPRPGPRPGAAPGPRPRPAAGGRPVPAGTTGGRGAAAGAYPGDFEGAVRAQYAPRPDGDPDPGEIVWTWVPFEEDHSQGKDRPVLLVGSDGAWLLGVMLTSKDHSRDARDEARWGRYWLDIGSGPWDAKGRDSEVRLDRVVRVDPAAVRRQGAVVGRDVFDRVVEGISRHR</sequence>
<proteinExistence type="predicted"/>
<organism evidence="2 3">
    <name type="scientific">Cellulosimicrobium aquatile</name>
    <dbReference type="NCBI Taxonomy" id="1612203"/>
    <lineage>
        <taxon>Bacteria</taxon>
        <taxon>Bacillati</taxon>
        <taxon>Actinomycetota</taxon>
        <taxon>Actinomycetes</taxon>
        <taxon>Micrococcales</taxon>
        <taxon>Promicromonosporaceae</taxon>
        <taxon>Cellulosimicrobium</taxon>
    </lineage>
</organism>
<gene>
    <name evidence="2" type="ORF">SAMN05518682_2874</name>
</gene>
<feature type="compositionally biased region" description="Low complexity" evidence="1">
    <location>
        <begin position="76"/>
        <end position="86"/>
    </location>
</feature>
<dbReference type="Proteomes" id="UP000186235">
    <property type="component" value="Unassembled WGS sequence"/>
</dbReference>
<name>A0A1N6TR10_9MICO</name>